<evidence type="ECO:0000259" key="1">
    <source>
        <dbReference type="Pfam" id="PF01979"/>
    </source>
</evidence>
<dbReference type="InterPro" id="IPR006680">
    <property type="entry name" value="Amidohydro-rel"/>
</dbReference>
<dbReference type="NCBIfam" id="TIGR02318">
    <property type="entry name" value="phosphono_phnM"/>
    <property type="match status" value="1"/>
</dbReference>
<name>A0A5C4SXC8_9BACL</name>
<dbReference type="PANTHER" id="PTHR43135:SF3">
    <property type="entry name" value="ALPHA-D-RIBOSE 1-METHYLPHOSPHONATE 5-TRIPHOSPHATE DIPHOSPHATASE"/>
    <property type="match status" value="1"/>
</dbReference>
<dbReference type="Gene3D" id="3.20.20.140">
    <property type="entry name" value="Metal-dependent hydrolases"/>
    <property type="match status" value="1"/>
</dbReference>
<dbReference type="OrthoDB" id="9776488at2"/>
<keyword evidence="3" id="KW-1185">Reference proteome</keyword>
<dbReference type="PANTHER" id="PTHR43135">
    <property type="entry name" value="ALPHA-D-RIBOSE 1-METHYLPHOSPHONATE 5-TRIPHOSPHATE DIPHOSPHATASE"/>
    <property type="match status" value="1"/>
</dbReference>
<sequence length="405" mass="45322">MERVQHIVGGHIVTPEGIVENGTVRIENGRIAEILPFPKRLLHPADNIDASGLWVLPGMIDTHSDAIEHEMQPRPTSRFPVELSFYELERKLAAQGITMIYHSLSMWGDNATNESRRNASVSECVDSIGTMRKEKRLIHHRIHIRYEITNREAVPYLERFLGAGAIDQLSFMDHTPGQGQYRNLEVQKKFIMERQKKSEQEVLDLLAERRSRPKTEAAILKRIADQAYQRGVPLASHDDDSIEKLDLVRDWRAAISEFPVTMEVAAEAKRRGFHVVMGAPNVMLGRSHSNNLSAREAIDAGVVDMLCSDYYPPAMLQAVFSLHRQGMGLPEAVNLVSLGPAKALGIDRHYGSIAPGKAADLLLVRTEESRPVIETVLVGGHPVCRMAYRHAETAWDGKGAERVEV</sequence>
<protein>
    <submittedName>
        <fullName evidence="2">Phosphonate metabolism protein PhnM</fullName>
    </submittedName>
</protein>
<dbReference type="EMBL" id="VDCQ01000094">
    <property type="protein sequence ID" value="TNJ59301.1"/>
    <property type="molecule type" value="Genomic_DNA"/>
</dbReference>
<evidence type="ECO:0000313" key="2">
    <source>
        <dbReference type="EMBL" id="TNJ59301.1"/>
    </source>
</evidence>
<dbReference type="InterPro" id="IPR051781">
    <property type="entry name" value="Metallo-dep_Hydrolase"/>
</dbReference>
<dbReference type="NCBIfam" id="NF011987">
    <property type="entry name" value="PRK15446.2-3"/>
    <property type="match status" value="1"/>
</dbReference>
<dbReference type="SUPFAM" id="SSF51338">
    <property type="entry name" value="Composite domain of metallo-dependent hydrolases"/>
    <property type="match status" value="1"/>
</dbReference>
<proteinExistence type="predicted"/>
<dbReference type="NCBIfam" id="NF011984">
    <property type="entry name" value="PRK15446.1-5"/>
    <property type="match status" value="1"/>
</dbReference>
<dbReference type="PIRSF" id="PIRSF038971">
    <property type="entry name" value="PhnM"/>
    <property type="match status" value="1"/>
</dbReference>
<dbReference type="InterPro" id="IPR032466">
    <property type="entry name" value="Metal_Hydrolase"/>
</dbReference>
<reference evidence="2 3" key="1">
    <citation type="submission" date="2019-05" db="EMBL/GenBank/DDBJ databases">
        <title>We sequenced the genome of Paenibacillus hemerocallicola KCTC 33185 for further insight into its adaptation and study the phylogeny of Paenibacillus.</title>
        <authorList>
            <person name="Narsing Rao M.P."/>
        </authorList>
    </citation>
    <scope>NUCLEOTIDE SEQUENCE [LARGE SCALE GENOMIC DNA]</scope>
    <source>
        <strain evidence="2 3">KCTC 33185</strain>
    </source>
</reference>
<accession>A0A5C4SXC8</accession>
<dbReference type="GO" id="GO:0019700">
    <property type="term" value="P:organic phosphonate catabolic process"/>
    <property type="evidence" value="ECO:0007669"/>
    <property type="project" value="InterPro"/>
</dbReference>
<dbReference type="Proteomes" id="UP000307943">
    <property type="component" value="Unassembled WGS sequence"/>
</dbReference>
<gene>
    <name evidence="2" type="primary">phnM</name>
    <name evidence="2" type="ORF">FE784_37515</name>
</gene>
<dbReference type="Gene3D" id="2.30.40.10">
    <property type="entry name" value="Urease, subunit C, domain 1"/>
    <property type="match status" value="1"/>
</dbReference>
<evidence type="ECO:0000313" key="3">
    <source>
        <dbReference type="Proteomes" id="UP000307943"/>
    </source>
</evidence>
<dbReference type="InterPro" id="IPR011059">
    <property type="entry name" value="Metal-dep_hydrolase_composite"/>
</dbReference>
<dbReference type="RefSeq" id="WP_139607401.1">
    <property type="nucleotide sequence ID" value="NZ_VDCQ01000094.1"/>
</dbReference>
<dbReference type="GO" id="GO:0016810">
    <property type="term" value="F:hydrolase activity, acting on carbon-nitrogen (but not peptide) bonds"/>
    <property type="evidence" value="ECO:0007669"/>
    <property type="project" value="InterPro"/>
</dbReference>
<dbReference type="SUPFAM" id="SSF51556">
    <property type="entry name" value="Metallo-dependent hydrolases"/>
    <property type="match status" value="1"/>
</dbReference>
<dbReference type="InterPro" id="IPR012696">
    <property type="entry name" value="PhnM"/>
</dbReference>
<feature type="domain" description="Amidohydrolase-related" evidence="1">
    <location>
        <begin position="55"/>
        <end position="381"/>
    </location>
</feature>
<dbReference type="Pfam" id="PF01979">
    <property type="entry name" value="Amidohydro_1"/>
    <property type="match status" value="1"/>
</dbReference>
<dbReference type="AlphaFoldDB" id="A0A5C4SXC8"/>
<organism evidence="2 3">
    <name type="scientific">Paenibacillus hemerocallicola</name>
    <dbReference type="NCBI Taxonomy" id="1172614"/>
    <lineage>
        <taxon>Bacteria</taxon>
        <taxon>Bacillati</taxon>
        <taxon>Bacillota</taxon>
        <taxon>Bacilli</taxon>
        <taxon>Bacillales</taxon>
        <taxon>Paenibacillaceae</taxon>
        <taxon>Paenibacillus</taxon>
    </lineage>
</organism>
<comment type="caution">
    <text evidence="2">The sequence shown here is derived from an EMBL/GenBank/DDBJ whole genome shotgun (WGS) entry which is preliminary data.</text>
</comment>
<dbReference type="NCBIfam" id="NF011990">
    <property type="entry name" value="PRK15446.2-6"/>
    <property type="match status" value="1"/>
</dbReference>